<dbReference type="InterPro" id="IPR016181">
    <property type="entry name" value="Acyl_CoA_acyltransferase"/>
</dbReference>
<dbReference type="PROSITE" id="PS00975">
    <property type="entry name" value="NMT_1"/>
    <property type="match status" value="1"/>
</dbReference>
<evidence type="ECO:0000256" key="3">
    <source>
        <dbReference type="ARBA" id="ARBA00022240"/>
    </source>
</evidence>
<accession>A0ABR2WVM9</accession>
<evidence type="ECO:0000256" key="7">
    <source>
        <dbReference type="RuleBase" id="RU004178"/>
    </source>
</evidence>
<dbReference type="EC" id="2.3.1.97" evidence="2 6"/>
<gene>
    <name evidence="10" type="primary">NMT1_2</name>
    <name evidence="10" type="ORF">K7432_006137</name>
</gene>
<reference evidence="10 11" key="1">
    <citation type="submission" date="2023-04" db="EMBL/GenBank/DDBJ databases">
        <title>Genome of Basidiobolus ranarum AG-B5.</title>
        <authorList>
            <person name="Stajich J.E."/>
            <person name="Carter-House D."/>
            <person name="Gryganskyi A."/>
        </authorList>
    </citation>
    <scope>NUCLEOTIDE SEQUENCE [LARGE SCALE GENOMIC DNA]</scope>
    <source>
        <strain evidence="10 11">AG-B5</strain>
    </source>
</reference>
<dbReference type="InterPro" id="IPR022676">
    <property type="entry name" value="NMT_N"/>
</dbReference>
<dbReference type="Pfam" id="PF01233">
    <property type="entry name" value="NMT"/>
    <property type="match status" value="1"/>
</dbReference>
<dbReference type="SUPFAM" id="SSF55729">
    <property type="entry name" value="Acyl-CoA N-acyltransferases (Nat)"/>
    <property type="match status" value="2"/>
</dbReference>
<dbReference type="InterPro" id="IPR000903">
    <property type="entry name" value="NMT"/>
</dbReference>
<dbReference type="PIRSF" id="PIRSF015892">
    <property type="entry name" value="N-myristl_transf"/>
    <property type="match status" value="1"/>
</dbReference>
<organism evidence="10 11">
    <name type="scientific">Basidiobolus ranarum</name>
    <dbReference type="NCBI Taxonomy" id="34480"/>
    <lineage>
        <taxon>Eukaryota</taxon>
        <taxon>Fungi</taxon>
        <taxon>Fungi incertae sedis</taxon>
        <taxon>Zoopagomycota</taxon>
        <taxon>Entomophthoromycotina</taxon>
        <taxon>Basidiobolomycetes</taxon>
        <taxon>Basidiobolales</taxon>
        <taxon>Basidiobolaceae</taxon>
        <taxon>Basidiobolus</taxon>
    </lineage>
</organism>
<evidence type="ECO:0000256" key="2">
    <source>
        <dbReference type="ARBA" id="ARBA00012923"/>
    </source>
</evidence>
<evidence type="ECO:0000313" key="10">
    <source>
        <dbReference type="EMBL" id="KAK9765497.1"/>
    </source>
</evidence>
<comment type="similarity">
    <text evidence="1 7">Belongs to the NMT family.</text>
</comment>
<dbReference type="Pfam" id="PF02799">
    <property type="entry name" value="NMT_C"/>
    <property type="match status" value="1"/>
</dbReference>
<dbReference type="PROSITE" id="PS00976">
    <property type="entry name" value="NMT_2"/>
    <property type="match status" value="1"/>
</dbReference>
<dbReference type="EMBL" id="JASJQH010000262">
    <property type="protein sequence ID" value="KAK9765497.1"/>
    <property type="molecule type" value="Genomic_DNA"/>
</dbReference>
<evidence type="ECO:0000313" key="11">
    <source>
        <dbReference type="Proteomes" id="UP001479436"/>
    </source>
</evidence>
<comment type="function">
    <text evidence="6">Adds a myristoyl group to the N-terminal glycine residue of certain cellular proteins.</text>
</comment>
<evidence type="ECO:0000256" key="1">
    <source>
        <dbReference type="ARBA" id="ARBA00009469"/>
    </source>
</evidence>
<feature type="domain" description="Glycylpeptide N-tetradecanoyltransferase N-terminal" evidence="8">
    <location>
        <begin position="64"/>
        <end position="222"/>
    </location>
</feature>
<dbReference type="PANTHER" id="PTHR11377">
    <property type="entry name" value="N-MYRISTOYL TRANSFERASE"/>
    <property type="match status" value="1"/>
</dbReference>
<comment type="catalytic activity">
    <reaction evidence="6">
        <text>N-terminal glycyl-[protein] + tetradecanoyl-CoA = N-tetradecanoylglycyl-[protein] + CoA + H(+)</text>
        <dbReference type="Rhea" id="RHEA:15521"/>
        <dbReference type="Rhea" id="RHEA-COMP:12666"/>
        <dbReference type="Rhea" id="RHEA-COMP:12667"/>
        <dbReference type="ChEBI" id="CHEBI:15378"/>
        <dbReference type="ChEBI" id="CHEBI:57287"/>
        <dbReference type="ChEBI" id="CHEBI:57385"/>
        <dbReference type="ChEBI" id="CHEBI:64723"/>
        <dbReference type="ChEBI" id="CHEBI:133050"/>
        <dbReference type="EC" id="2.3.1.97"/>
    </reaction>
</comment>
<keyword evidence="5 6" id="KW-0012">Acyltransferase</keyword>
<sequence length="445" mass="51207">MSDPKKPSSDNAETSKLRDLLQALAAQQISSSSKQEKKEIADHKFWKTQPVPQYDEIVKSEGAIDTDRSVQEVRQNPYPLPGSFEWAIVNVEDTEELKEVYTLLSLNYVEDDDATFRFDYTPEFISWALKPPGWKKSWHLGVRATTNKKLVAFISGVPADLKIRTNVRHLVEINFLCIHKKLRSKRLAPLLIKEITRRVNLEGIFQATYTAGVVLPKPIATCRYHHRSLNPKKLVEIGFSALPNGMTMDRLVRRYKLPTATTINGLRPMLEQDVQSVRALLNRYLDQFDYGPVFQTDEEIRHYFLPIKDVVYSYVVEDRESGAITDFVSFYSLPSSVLGNPKHKTLNAAYLYYYATNVVRETSNDVDASVEQPKEYTQRLQMLVRNAMILAKNAGFDVMNALELLHNLEFIEELKFGPGDGYLNYYLYNWRCPPIENEKMALVMF</sequence>
<dbReference type="InterPro" id="IPR022678">
    <property type="entry name" value="NMT_CS"/>
</dbReference>
<dbReference type="Proteomes" id="UP001479436">
    <property type="component" value="Unassembled WGS sequence"/>
</dbReference>
<proteinExistence type="inferred from homology"/>
<keyword evidence="4 6" id="KW-0808">Transferase</keyword>
<evidence type="ECO:0000256" key="6">
    <source>
        <dbReference type="RuleBase" id="RU000586"/>
    </source>
</evidence>
<evidence type="ECO:0000259" key="8">
    <source>
        <dbReference type="Pfam" id="PF01233"/>
    </source>
</evidence>
<evidence type="ECO:0000259" key="9">
    <source>
        <dbReference type="Pfam" id="PF02799"/>
    </source>
</evidence>
<evidence type="ECO:0000256" key="5">
    <source>
        <dbReference type="ARBA" id="ARBA00023315"/>
    </source>
</evidence>
<dbReference type="InterPro" id="IPR022677">
    <property type="entry name" value="NMT_C"/>
</dbReference>
<name>A0ABR2WVM9_9FUNG</name>
<protein>
    <recommendedName>
        <fullName evidence="3 6">Glycylpeptide N-tetradecanoyltransferase</fullName>
        <ecNumber evidence="2 6">2.3.1.97</ecNumber>
    </recommendedName>
</protein>
<comment type="caution">
    <text evidence="10">The sequence shown here is derived from an EMBL/GenBank/DDBJ whole genome shotgun (WGS) entry which is preliminary data.</text>
</comment>
<dbReference type="PANTHER" id="PTHR11377:SF5">
    <property type="entry name" value="GLYCYLPEPTIDE N-TETRADECANOYLTRANSFERASE"/>
    <property type="match status" value="1"/>
</dbReference>
<evidence type="ECO:0000256" key="4">
    <source>
        <dbReference type="ARBA" id="ARBA00022679"/>
    </source>
</evidence>
<dbReference type="Gene3D" id="3.40.630.170">
    <property type="match status" value="1"/>
</dbReference>
<dbReference type="GO" id="GO:0004379">
    <property type="term" value="F:glycylpeptide N-tetradecanoyltransferase activity"/>
    <property type="evidence" value="ECO:0007669"/>
    <property type="project" value="UniProtKB-EC"/>
</dbReference>
<feature type="domain" description="Glycylpeptide N-tetradecanoyltransferase C-terminal" evidence="9">
    <location>
        <begin position="236"/>
        <end position="437"/>
    </location>
</feature>
<keyword evidence="11" id="KW-1185">Reference proteome</keyword>